<protein>
    <submittedName>
        <fullName evidence="2">Uncharacterized protein</fullName>
    </submittedName>
</protein>
<comment type="caution">
    <text evidence="2">The sequence shown here is derived from an EMBL/GenBank/DDBJ whole genome shotgun (WGS) entry which is preliminary data.</text>
</comment>
<evidence type="ECO:0000256" key="1">
    <source>
        <dbReference type="SAM" id="MobiDB-lite"/>
    </source>
</evidence>
<sequence>TPEKLKLERLSGQESAKVRGYEFPSRGKKYTIVKVNAWDQERTTSITISIDFQSEGPNGQMGSLHGPTTKRANGLTSWTNNAVEQAVKALEAIQGIPDPVCDTKILNLK</sequence>
<name>A0A699K7N6_TANCI</name>
<organism evidence="2">
    <name type="scientific">Tanacetum cinerariifolium</name>
    <name type="common">Dalmatian daisy</name>
    <name type="synonym">Chrysanthemum cinerariifolium</name>
    <dbReference type="NCBI Taxonomy" id="118510"/>
    <lineage>
        <taxon>Eukaryota</taxon>
        <taxon>Viridiplantae</taxon>
        <taxon>Streptophyta</taxon>
        <taxon>Embryophyta</taxon>
        <taxon>Tracheophyta</taxon>
        <taxon>Spermatophyta</taxon>
        <taxon>Magnoliopsida</taxon>
        <taxon>eudicotyledons</taxon>
        <taxon>Gunneridae</taxon>
        <taxon>Pentapetalae</taxon>
        <taxon>asterids</taxon>
        <taxon>campanulids</taxon>
        <taxon>Asterales</taxon>
        <taxon>Asteraceae</taxon>
        <taxon>Asteroideae</taxon>
        <taxon>Anthemideae</taxon>
        <taxon>Anthemidinae</taxon>
        <taxon>Tanacetum</taxon>
    </lineage>
</organism>
<feature type="non-terminal residue" evidence="2">
    <location>
        <position position="1"/>
    </location>
</feature>
<dbReference type="AlphaFoldDB" id="A0A699K7N6"/>
<evidence type="ECO:0000313" key="2">
    <source>
        <dbReference type="EMBL" id="GFA79195.1"/>
    </source>
</evidence>
<feature type="compositionally biased region" description="Polar residues" evidence="1">
    <location>
        <begin position="52"/>
        <end position="61"/>
    </location>
</feature>
<dbReference type="EMBL" id="BKCJ010488715">
    <property type="protein sequence ID" value="GFA79195.1"/>
    <property type="molecule type" value="Genomic_DNA"/>
</dbReference>
<accession>A0A699K7N6</accession>
<proteinExistence type="predicted"/>
<feature type="region of interest" description="Disordered" evidence="1">
    <location>
        <begin position="52"/>
        <end position="73"/>
    </location>
</feature>
<reference evidence="2" key="1">
    <citation type="journal article" date="2019" name="Sci. Rep.">
        <title>Draft genome of Tanacetum cinerariifolium, the natural source of mosquito coil.</title>
        <authorList>
            <person name="Yamashiro T."/>
            <person name="Shiraishi A."/>
            <person name="Satake H."/>
            <person name="Nakayama K."/>
        </authorList>
    </citation>
    <scope>NUCLEOTIDE SEQUENCE</scope>
</reference>
<gene>
    <name evidence="2" type="ORF">Tci_651167</name>
</gene>